<name>A0A7V6U100_9HYPH</name>
<feature type="region of interest" description="Disordered" evidence="1">
    <location>
        <begin position="75"/>
        <end position="97"/>
    </location>
</feature>
<dbReference type="AlphaFoldDB" id="A0A7V6U100"/>
<accession>A0A7V6U100</accession>
<evidence type="ECO:0000313" key="2">
    <source>
        <dbReference type="EMBL" id="HHV69307.1"/>
    </source>
</evidence>
<evidence type="ECO:0000313" key="3">
    <source>
        <dbReference type="Proteomes" id="UP000551563"/>
    </source>
</evidence>
<evidence type="ECO:0000256" key="1">
    <source>
        <dbReference type="SAM" id="MobiDB-lite"/>
    </source>
</evidence>
<dbReference type="Proteomes" id="UP000551563">
    <property type="component" value="Unassembled WGS sequence"/>
</dbReference>
<dbReference type="EMBL" id="DUMN01000477">
    <property type="protein sequence ID" value="HHV69307.1"/>
    <property type="molecule type" value="Genomic_DNA"/>
</dbReference>
<proteinExistence type="predicted"/>
<protein>
    <submittedName>
        <fullName evidence="2">Uncharacterized protein</fullName>
    </submittedName>
</protein>
<feature type="compositionally biased region" description="Basic and acidic residues" evidence="1">
    <location>
        <begin position="87"/>
        <end position="97"/>
    </location>
</feature>
<gene>
    <name evidence="2" type="ORF">GXX48_16925</name>
</gene>
<comment type="caution">
    <text evidence="2">The sequence shown here is derived from an EMBL/GenBank/DDBJ whole genome shotgun (WGS) entry which is preliminary data.</text>
</comment>
<sequence length="136" mass="15224">MSSSYLTSTDLRMISRLLVEDPASGTDVSRQTEARLLIYAFQDGFGEEKMRNLLADFRTVKRLLNRPTEIERLAGTVPTSGKPSPDTVRDGVRAKPPADRACEQIGREKAIASPMWLWRSTGTSDVIHSENGISWW</sequence>
<reference evidence="2 3" key="1">
    <citation type="journal article" date="2020" name="Biotechnol. Biofuels">
        <title>New insights from the biogas microbiome by comprehensive genome-resolved metagenomics of nearly 1600 species originating from multiple anaerobic digesters.</title>
        <authorList>
            <person name="Campanaro S."/>
            <person name="Treu L."/>
            <person name="Rodriguez-R L.M."/>
            <person name="Kovalovszki A."/>
            <person name="Ziels R.M."/>
            <person name="Maus I."/>
            <person name="Zhu X."/>
            <person name="Kougias P.G."/>
            <person name="Basile A."/>
            <person name="Luo G."/>
            <person name="Schluter A."/>
            <person name="Konstantinidis K.T."/>
            <person name="Angelidaki I."/>
        </authorList>
    </citation>
    <scope>NUCLEOTIDE SEQUENCE [LARGE SCALE GENOMIC DNA]</scope>
    <source>
        <strain evidence="2">AS04akNAM_66</strain>
    </source>
</reference>
<organism evidence="2 3">
    <name type="scientific">Brucella intermedia</name>
    <dbReference type="NCBI Taxonomy" id="94625"/>
    <lineage>
        <taxon>Bacteria</taxon>
        <taxon>Pseudomonadati</taxon>
        <taxon>Pseudomonadota</taxon>
        <taxon>Alphaproteobacteria</taxon>
        <taxon>Hyphomicrobiales</taxon>
        <taxon>Brucellaceae</taxon>
        <taxon>Brucella/Ochrobactrum group</taxon>
        <taxon>Brucella</taxon>
    </lineage>
</organism>